<dbReference type="EMBL" id="JAAAIP010000384">
    <property type="protein sequence ID" value="KAG0318189.1"/>
    <property type="molecule type" value="Genomic_DNA"/>
</dbReference>
<feature type="compositionally biased region" description="Acidic residues" evidence="2">
    <location>
        <begin position="945"/>
        <end position="958"/>
    </location>
</feature>
<feature type="compositionally biased region" description="Basic and acidic residues" evidence="2">
    <location>
        <begin position="10"/>
        <end position="24"/>
    </location>
</feature>
<proteinExistence type="predicted"/>
<evidence type="ECO:0000256" key="2">
    <source>
        <dbReference type="SAM" id="MobiDB-lite"/>
    </source>
</evidence>
<feature type="region of interest" description="Disordered" evidence="2">
    <location>
        <begin position="67"/>
        <end position="232"/>
    </location>
</feature>
<dbReference type="AlphaFoldDB" id="A0A9P6RDS6"/>
<feature type="compositionally biased region" description="Basic and acidic residues" evidence="2">
    <location>
        <begin position="959"/>
        <end position="969"/>
    </location>
</feature>
<feature type="coiled-coil region" evidence="1">
    <location>
        <begin position="402"/>
        <end position="489"/>
    </location>
</feature>
<dbReference type="Proteomes" id="UP000738325">
    <property type="component" value="Unassembled WGS sequence"/>
</dbReference>
<feature type="compositionally biased region" description="Basic and acidic residues" evidence="2">
    <location>
        <begin position="688"/>
        <end position="701"/>
    </location>
</feature>
<gene>
    <name evidence="3" type="ORF">BGZ99_005817</name>
</gene>
<evidence type="ECO:0000313" key="3">
    <source>
        <dbReference type="EMBL" id="KAG0318189.1"/>
    </source>
</evidence>
<dbReference type="GO" id="GO:0000146">
    <property type="term" value="F:microfilament motor activity"/>
    <property type="evidence" value="ECO:0007669"/>
    <property type="project" value="TreeGrafter"/>
</dbReference>
<feature type="coiled-coil region" evidence="1">
    <location>
        <begin position="283"/>
        <end position="370"/>
    </location>
</feature>
<dbReference type="OrthoDB" id="2439619at2759"/>
<feature type="region of interest" description="Disordered" evidence="2">
    <location>
        <begin position="997"/>
        <end position="1078"/>
    </location>
</feature>
<dbReference type="PANTHER" id="PTHR45615">
    <property type="entry name" value="MYOSIN HEAVY CHAIN, NON-MUSCLE"/>
    <property type="match status" value="1"/>
</dbReference>
<dbReference type="PANTHER" id="PTHR45615:SF40">
    <property type="entry name" value="MYOSIN HEAVY CHAIN, NON-MUSCLE"/>
    <property type="match status" value="1"/>
</dbReference>
<feature type="compositionally biased region" description="Basic and acidic residues" evidence="2">
    <location>
        <begin position="815"/>
        <end position="902"/>
    </location>
</feature>
<feature type="compositionally biased region" description="Polar residues" evidence="2">
    <location>
        <begin position="170"/>
        <end position="181"/>
    </location>
</feature>
<keyword evidence="1" id="KW-0175">Coiled coil</keyword>
<feature type="compositionally biased region" description="Polar residues" evidence="2">
    <location>
        <begin position="660"/>
        <end position="680"/>
    </location>
</feature>
<feature type="compositionally biased region" description="Low complexity" evidence="2">
    <location>
        <begin position="78"/>
        <end position="94"/>
    </location>
</feature>
<evidence type="ECO:0000256" key="1">
    <source>
        <dbReference type="SAM" id="Coils"/>
    </source>
</evidence>
<evidence type="ECO:0000313" key="4">
    <source>
        <dbReference type="Proteomes" id="UP000738325"/>
    </source>
</evidence>
<accession>A0A9P6RDS6</accession>
<feature type="region of interest" description="Disordered" evidence="2">
    <location>
        <begin position="660"/>
        <end position="707"/>
    </location>
</feature>
<sequence>MSADTPQSDQPEHRLDAASQDFERSAAPAVEDANSSFYNNLELDLETPPAASAANSSALPALLASTQPVNIPLPPTPSATTPTSTPASPFAADSNNIAKYGTKKTRTNPGSNISRRITMLAAGKNENNSDEHTVPSPSDYSSPHPSSSTGRDSPDPSDYPDSFFEELLRQDQTTLARSQATMPKPTPRPTINNNLGSKYSMPIRLPSATKNGDEADDIPPSPAFVSSGDTQEDLRRLEVELTKSKETKSKAEADAKAQRTTVMSLKTELQLVRNVLKRRETELGDVKDMSAAYESELAELRQKLEKAERQLSKGQGEMEAKVRALERMRDESIERIQILDRDIKKLRDQLEEAEKKSAGYQSELHGLREELEELEPYRVAAQEQRELNATEPARVLELSSQITDLEDTRDIQAALIEQLETKISTVEAEALEFKGKAELEYEALSDGFKVLKTRRSEEIKVLKAELEQHKLQEQIIEKLQADIDLLQSALASVATSQTTENARINQVTAELNEALALKDQEVVQVRQNMTEFEDSHNRLVSSLQATLATINDEADAARKSRDEAVLALESLREELEALRHSLPINSKHMSLSQWSQEQQQSQQEQLKAIQDLEEKLDGQVVGVKEEQQRAGILEANTKRKSQQLTLDMEHHLQLSNAIVQKSSAADKSQAGARSTDSDNTVPPVPTIKDVEETSQSKDLHSSTEPGTVSVRMMLKFLSQLQGRPSSLSEKETHIREGTEATIAGDAETDYESQLRVYLTNVNDPTLMEPWGKEKELEKEIDQLEHKIQSLLSDLTAANQKGAEAQIALESAKERHEAELQEERDQRDELERLEREEREEIEQKALEERQAREEEILREKRSLESKSQELLMKETSLREREQSLQAKEDELVKEELELQKRAESFPVTPPFSAPMTPFGSPGNNDLSEALMAAHQRSRAKGGKGDDSEDEGEDVFDTLEEEKKKRNEALERQQQADMAAQQIKLIKSLEDKIVELEKRPVLPPTPAMDDVATFPSPLTAATPRSSAILSRIGSQSIRSSLLGNPPDTPPPTIALPPIPSSSEYNANNSSDESLSSRKKAGLSHTIAPDALVTKAAMMAATEAAVAAAVAKSMEAHNELMAKLEKSEAELNASRNMNKELELELTNAVQTKNDNANNNNKASEFDMQKLKQENAELAQVLEEIRRSLDQAQNHAQGLESLKSQLEAQVKKERQAKDDALRAKDRLQTQLEEEMQKKKGGFLCF</sequence>
<feature type="coiled-coil region" evidence="1">
    <location>
        <begin position="1107"/>
        <end position="1233"/>
    </location>
</feature>
<dbReference type="GO" id="GO:0005737">
    <property type="term" value="C:cytoplasm"/>
    <property type="evidence" value="ECO:0007669"/>
    <property type="project" value="TreeGrafter"/>
</dbReference>
<feature type="compositionally biased region" description="Low complexity" evidence="2">
    <location>
        <begin position="135"/>
        <end position="148"/>
    </location>
</feature>
<feature type="coiled-coil region" evidence="1">
    <location>
        <begin position="554"/>
        <end position="615"/>
    </location>
</feature>
<feature type="compositionally biased region" description="Polar residues" evidence="2">
    <location>
        <begin position="1020"/>
        <end position="1040"/>
    </location>
</feature>
<reference evidence="3" key="1">
    <citation type="journal article" date="2020" name="Fungal Divers.">
        <title>Resolving the Mortierellaceae phylogeny through synthesis of multi-gene phylogenetics and phylogenomics.</title>
        <authorList>
            <person name="Vandepol N."/>
            <person name="Liber J."/>
            <person name="Desiro A."/>
            <person name="Na H."/>
            <person name="Kennedy M."/>
            <person name="Barry K."/>
            <person name="Grigoriev I.V."/>
            <person name="Miller A.N."/>
            <person name="O'Donnell K."/>
            <person name="Stajich J.E."/>
            <person name="Bonito G."/>
        </authorList>
    </citation>
    <scope>NUCLEOTIDE SEQUENCE</scope>
    <source>
        <strain evidence="3">REB-010B</strain>
    </source>
</reference>
<dbReference type="GO" id="GO:0051015">
    <property type="term" value="F:actin filament binding"/>
    <property type="evidence" value="ECO:0007669"/>
    <property type="project" value="TreeGrafter"/>
</dbReference>
<feature type="region of interest" description="Disordered" evidence="2">
    <location>
        <begin position="815"/>
        <end position="977"/>
    </location>
</feature>
<feature type="compositionally biased region" description="Polar residues" evidence="2">
    <location>
        <begin position="1058"/>
        <end position="1071"/>
    </location>
</feature>
<feature type="region of interest" description="Disordered" evidence="2">
    <location>
        <begin position="1"/>
        <end position="33"/>
    </location>
</feature>
<feature type="compositionally biased region" description="Pro residues" evidence="2">
    <location>
        <begin position="1044"/>
        <end position="1057"/>
    </location>
</feature>
<protein>
    <submittedName>
        <fullName evidence="3">Uncharacterized protein</fullName>
    </submittedName>
</protein>
<organism evidence="3 4">
    <name type="scientific">Dissophora globulifera</name>
    <dbReference type="NCBI Taxonomy" id="979702"/>
    <lineage>
        <taxon>Eukaryota</taxon>
        <taxon>Fungi</taxon>
        <taxon>Fungi incertae sedis</taxon>
        <taxon>Mucoromycota</taxon>
        <taxon>Mortierellomycotina</taxon>
        <taxon>Mortierellomycetes</taxon>
        <taxon>Mortierellales</taxon>
        <taxon>Mortierellaceae</taxon>
        <taxon>Dissophora</taxon>
    </lineage>
</organism>
<dbReference type="GO" id="GO:0016460">
    <property type="term" value="C:myosin II complex"/>
    <property type="evidence" value="ECO:0007669"/>
    <property type="project" value="TreeGrafter"/>
</dbReference>
<dbReference type="GO" id="GO:0032982">
    <property type="term" value="C:myosin filament"/>
    <property type="evidence" value="ECO:0007669"/>
    <property type="project" value="TreeGrafter"/>
</dbReference>
<comment type="caution">
    <text evidence="3">The sequence shown here is derived from an EMBL/GenBank/DDBJ whole genome shotgun (WGS) entry which is preliminary data.</text>
</comment>
<keyword evidence="4" id="KW-1185">Reference proteome</keyword>
<name>A0A9P6RDS6_9FUNG</name>